<dbReference type="Proteomes" id="UP000005744">
    <property type="component" value="Unassembled WGS sequence"/>
</dbReference>
<evidence type="ECO:0000313" key="1">
    <source>
        <dbReference type="EMBL" id="EIJ43428.1"/>
    </source>
</evidence>
<dbReference type="AlphaFoldDB" id="I3CII5"/>
<dbReference type="HOGENOM" id="CLU_739508_0_0_6"/>
<evidence type="ECO:0000313" key="2">
    <source>
        <dbReference type="Proteomes" id="UP000005744"/>
    </source>
</evidence>
<keyword evidence="2" id="KW-1185">Reference proteome</keyword>
<name>I3CII5_9GAMM</name>
<dbReference type="STRING" id="395493.BegalDRAFT_2586"/>
<gene>
    <name evidence="1" type="ORF">BegalDRAFT_2586</name>
</gene>
<proteinExistence type="predicted"/>
<organism evidence="1 2">
    <name type="scientific">Beggiatoa alba B18LD</name>
    <dbReference type="NCBI Taxonomy" id="395493"/>
    <lineage>
        <taxon>Bacteria</taxon>
        <taxon>Pseudomonadati</taxon>
        <taxon>Pseudomonadota</taxon>
        <taxon>Gammaproteobacteria</taxon>
        <taxon>Thiotrichales</taxon>
        <taxon>Thiotrichaceae</taxon>
        <taxon>Beggiatoa</taxon>
    </lineage>
</organism>
<reference evidence="1 2" key="1">
    <citation type="submission" date="2011-11" db="EMBL/GenBank/DDBJ databases">
        <title>Improved High-Quality Draft sequence of Beggiatoa alba B18lD.</title>
        <authorList>
            <consortium name="US DOE Joint Genome Institute"/>
            <person name="Lucas S."/>
            <person name="Han J."/>
            <person name="Lapidus A."/>
            <person name="Cheng J.-F."/>
            <person name="Goodwin L."/>
            <person name="Pitluck S."/>
            <person name="Peters L."/>
            <person name="Mikhailova N."/>
            <person name="Held B."/>
            <person name="Detter J.C."/>
            <person name="Han C."/>
            <person name="Tapia R."/>
            <person name="Land M."/>
            <person name="Hauser L."/>
            <person name="Kyrpides N."/>
            <person name="Ivanova N."/>
            <person name="Pagani I."/>
            <person name="Samuel K."/>
            <person name="Teske A."/>
            <person name="Mueller J."/>
            <person name="Woyke T."/>
        </authorList>
    </citation>
    <scope>NUCLEOTIDE SEQUENCE [LARGE SCALE GENOMIC DNA]</scope>
    <source>
        <strain evidence="1 2">B18LD</strain>
    </source>
</reference>
<protein>
    <submittedName>
        <fullName evidence="1">Uncharacterized protein</fullName>
    </submittedName>
</protein>
<dbReference type="EMBL" id="JH600070">
    <property type="protein sequence ID" value="EIJ43428.1"/>
    <property type="molecule type" value="Genomic_DNA"/>
</dbReference>
<dbReference type="RefSeq" id="WP_002690596.1">
    <property type="nucleotide sequence ID" value="NZ_JH600070.1"/>
</dbReference>
<dbReference type="OrthoDB" id="5624093at2"/>
<sequence>MADSKSTNKKQPLKIPKARNNNAHTSMMNYFDRIFHSLEERLYEFMNMRKYMRLYEESQKLLSIERTMNLAAASIYEINLENKVDCAALHQSMVTLNQYNKHLKLEQTRSLPATQQKLLKELTHNIDNIVLSIIKTTRNILWINKLTPVIKVLLKTKDKEEEDYNTDLVLIEITNALLGKLEDPQLTNIINALEHNNASLKQLDAKLQFEHINDVSDKLIGLLNDKLLIVIGISETLIDGTEGDDVGDIPADKRLPDELKVLFLASSVLNILFKLKEIRENIKLLYRSVKNYLKLSEHESLANKYKAILKNGERNPHDIIVHSTQKLNRIKSTIIELSAGIDAFELKLRLDALDLETVINMTYSLIYEKSRRTWINPYYH</sequence>
<accession>I3CII5</accession>